<evidence type="ECO:0000313" key="2">
    <source>
        <dbReference type="EMBL" id="KAL2750249.1"/>
    </source>
</evidence>
<dbReference type="Proteomes" id="UP001607303">
    <property type="component" value="Unassembled WGS sequence"/>
</dbReference>
<reference evidence="2 3" key="1">
    <citation type="journal article" date="2024" name="Ann. Entomol. Soc. Am.">
        <title>Genomic analyses of the southern and eastern yellowjacket wasps (Hymenoptera: Vespidae) reveal evolutionary signatures of social life.</title>
        <authorList>
            <person name="Catto M.A."/>
            <person name="Caine P.B."/>
            <person name="Orr S.E."/>
            <person name="Hunt B.G."/>
            <person name="Goodisman M.A.D."/>
        </authorList>
    </citation>
    <scope>NUCLEOTIDE SEQUENCE [LARGE SCALE GENOMIC DNA]</scope>
    <source>
        <strain evidence="2">232</strain>
        <tissue evidence="2">Head and thorax</tissue>
    </source>
</reference>
<gene>
    <name evidence="2" type="ORF">V1477_001536</name>
</gene>
<proteinExistence type="predicted"/>
<evidence type="ECO:0000256" key="1">
    <source>
        <dbReference type="SAM" id="MobiDB-lite"/>
    </source>
</evidence>
<feature type="region of interest" description="Disordered" evidence="1">
    <location>
        <begin position="1"/>
        <end position="46"/>
    </location>
</feature>
<evidence type="ECO:0000313" key="3">
    <source>
        <dbReference type="Proteomes" id="UP001607303"/>
    </source>
</evidence>
<keyword evidence="3" id="KW-1185">Reference proteome</keyword>
<organism evidence="2 3">
    <name type="scientific">Vespula maculifrons</name>
    <name type="common">Eastern yellow jacket</name>
    <name type="synonym">Wasp</name>
    <dbReference type="NCBI Taxonomy" id="7453"/>
    <lineage>
        <taxon>Eukaryota</taxon>
        <taxon>Metazoa</taxon>
        <taxon>Ecdysozoa</taxon>
        <taxon>Arthropoda</taxon>
        <taxon>Hexapoda</taxon>
        <taxon>Insecta</taxon>
        <taxon>Pterygota</taxon>
        <taxon>Neoptera</taxon>
        <taxon>Endopterygota</taxon>
        <taxon>Hymenoptera</taxon>
        <taxon>Apocrita</taxon>
        <taxon>Aculeata</taxon>
        <taxon>Vespoidea</taxon>
        <taxon>Vespidae</taxon>
        <taxon>Vespinae</taxon>
        <taxon>Vespula</taxon>
    </lineage>
</organism>
<accession>A0ABD2CYN5</accession>
<sequence length="137" mass="16042">MTMSTNLLETASVRGYNPLRSEKFNEGTSDDKGEEEEKGDTGDEHVQGECIDYLSAFAHDLIEDRYYLDDDDSTDKFNSNRIDVCPWPNIDFVNSDINWKISNTVYQNDIENRNDYENGRFNHGLKNERWKIEMKSR</sequence>
<comment type="caution">
    <text evidence="2">The sequence shown here is derived from an EMBL/GenBank/DDBJ whole genome shotgun (WGS) entry which is preliminary data.</text>
</comment>
<feature type="compositionally biased region" description="Basic and acidic residues" evidence="1">
    <location>
        <begin position="20"/>
        <end position="31"/>
    </location>
</feature>
<dbReference type="AlphaFoldDB" id="A0ABD2CYN5"/>
<name>A0ABD2CYN5_VESMC</name>
<dbReference type="EMBL" id="JAYRBN010000021">
    <property type="protein sequence ID" value="KAL2750249.1"/>
    <property type="molecule type" value="Genomic_DNA"/>
</dbReference>
<protein>
    <submittedName>
        <fullName evidence="2">Myb-like protein X</fullName>
    </submittedName>
</protein>